<protein>
    <recommendedName>
        <fullName evidence="1">Transposase IS204/IS1001/IS1096/IS1165 helix-turn-helix domain-containing protein</fullName>
    </recommendedName>
</protein>
<dbReference type="AlphaFoldDB" id="A0A1H8RLS3"/>
<accession>A0A1H8RLS3</accession>
<gene>
    <name evidence="2" type="ORF">SAMN04490248_10934</name>
</gene>
<dbReference type="EMBL" id="FODS01000009">
    <property type="protein sequence ID" value="SEO67350.1"/>
    <property type="molecule type" value="Genomic_DNA"/>
</dbReference>
<dbReference type="Pfam" id="PF13542">
    <property type="entry name" value="HTH_Tnp_ISL3"/>
    <property type="match status" value="1"/>
</dbReference>
<evidence type="ECO:0000313" key="2">
    <source>
        <dbReference type="EMBL" id="SEO67350.1"/>
    </source>
</evidence>
<evidence type="ECO:0000259" key="1">
    <source>
        <dbReference type="Pfam" id="PF13542"/>
    </source>
</evidence>
<dbReference type="OrthoDB" id="46712at2"/>
<evidence type="ECO:0000313" key="3">
    <source>
        <dbReference type="Proteomes" id="UP000198893"/>
    </source>
</evidence>
<proteinExistence type="predicted"/>
<sequence>MHNAFIYACVPRVACSQCGKTGQAPVPWARSGSGFSQLFDAFVIALAREVLVKIIADLLEVGTDRITGRLFAG</sequence>
<dbReference type="Proteomes" id="UP000198893">
    <property type="component" value="Unassembled WGS sequence"/>
</dbReference>
<reference evidence="2 3" key="1">
    <citation type="submission" date="2016-10" db="EMBL/GenBank/DDBJ databases">
        <authorList>
            <person name="de Groot N.N."/>
        </authorList>
    </citation>
    <scope>NUCLEOTIDE SEQUENCE [LARGE SCALE GENOMIC DNA]</scope>
    <source>
        <strain evidence="2 3">DSM 27842</strain>
    </source>
</reference>
<dbReference type="RefSeq" id="WP_093117740.1">
    <property type="nucleotide sequence ID" value="NZ_FODS01000009.1"/>
</dbReference>
<name>A0A1H8RLS3_9RHOB</name>
<keyword evidence="3" id="KW-1185">Reference proteome</keyword>
<organism evidence="2 3">
    <name type="scientific">Salinihabitans flavidus</name>
    <dbReference type="NCBI Taxonomy" id="569882"/>
    <lineage>
        <taxon>Bacteria</taxon>
        <taxon>Pseudomonadati</taxon>
        <taxon>Pseudomonadota</taxon>
        <taxon>Alphaproteobacteria</taxon>
        <taxon>Rhodobacterales</taxon>
        <taxon>Roseobacteraceae</taxon>
        <taxon>Salinihabitans</taxon>
    </lineage>
</organism>
<feature type="domain" description="Transposase IS204/IS1001/IS1096/IS1165 helix-turn-helix" evidence="1">
    <location>
        <begin position="25"/>
        <end position="68"/>
    </location>
</feature>
<dbReference type="InterPro" id="IPR032877">
    <property type="entry name" value="Transposase_HTH"/>
</dbReference>